<comment type="caution">
    <text evidence="7">The sequence shown here is derived from an EMBL/GenBank/DDBJ whole genome shotgun (WGS) entry which is preliminary data.</text>
</comment>
<dbReference type="GO" id="GO:0009055">
    <property type="term" value="F:electron transfer activity"/>
    <property type="evidence" value="ECO:0007669"/>
    <property type="project" value="InterPro"/>
</dbReference>
<dbReference type="Pfam" id="PF00034">
    <property type="entry name" value="Cytochrom_C"/>
    <property type="match status" value="1"/>
</dbReference>
<sequence>MSNCVRFLALAVSTLLFTSPATAQEATGKRDYMRACVSCHGASGKGDGPMADLLKVQVSDLTKLSASNDGTFPLHDVMMFIDGRSRIRAHGGDMPIWGQRFVQDAEDYVARYEAENVAERRVLSLALYIESIQE</sequence>
<protein>
    <recommendedName>
        <fullName evidence="6">Cytochrome c domain-containing protein</fullName>
    </recommendedName>
</protein>
<reference evidence="7 8" key="1">
    <citation type="submission" date="2018-04" db="EMBL/GenBank/DDBJ databases">
        <title>Genomic Encyclopedia of Archaeal and Bacterial Type Strains, Phase II (KMG-II): from individual species to whole genera.</title>
        <authorList>
            <person name="Goeker M."/>
        </authorList>
    </citation>
    <scope>NUCLEOTIDE SEQUENCE [LARGE SCALE GENOMIC DNA]</scope>
    <source>
        <strain evidence="7 8">DSM 12244</strain>
    </source>
</reference>
<evidence type="ECO:0000259" key="6">
    <source>
        <dbReference type="PROSITE" id="PS51007"/>
    </source>
</evidence>
<dbReference type="OrthoDB" id="335174at2"/>
<accession>A0A2T6C0Q8</accession>
<dbReference type="InterPro" id="IPR009056">
    <property type="entry name" value="Cyt_c-like_dom"/>
</dbReference>
<evidence type="ECO:0000256" key="3">
    <source>
        <dbReference type="ARBA" id="ARBA00023004"/>
    </source>
</evidence>
<keyword evidence="5" id="KW-0732">Signal</keyword>
<evidence type="ECO:0000256" key="4">
    <source>
        <dbReference type="PROSITE-ProRule" id="PRU00433"/>
    </source>
</evidence>
<evidence type="ECO:0000313" key="7">
    <source>
        <dbReference type="EMBL" id="PTX61898.1"/>
    </source>
</evidence>
<feature type="chain" id="PRO_5015668087" description="Cytochrome c domain-containing protein" evidence="5">
    <location>
        <begin position="24"/>
        <end position="134"/>
    </location>
</feature>
<name>A0A2T6C0Q8_9RHOB</name>
<dbReference type="SUPFAM" id="SSF46626">
    <property type="entry name" value="Cytochrome c"/>
    <property type="match status" value="1"/>
</dbReference>
<dbReference type="Gene3D" id="1.10.760.10">
    <property type="entry name" value="Cytochrome c-like domain"/>
    <property type="match status" value="1"/>
</dbReference>
<evidence type="ECO:0000313" key="8">
    <source>
        <dbReference type="Proteomes" id="UP000244092"/>
    </source>
</evidence>
<evidence type="ECO:0000256" key="1">
    <source>
        <dbReference type="ARBA" id="ARBA00022617"/>
    </source>
</evidence>
<organism evidence="7 8">
    <name type="scientific">Sulfitobacter mediterraneus</name>
    <dbReference type="NCBI Taxonomy" id="83219"/>
    <lineage>
        <taxon>Bacteria</taxon>
        <taxon>Pseudomonadati</taxon>
        <taxon>Pseudomonadota</taxon>
        <taxon>Alphaproteobacteria</taxon>
        <taxon>Rhodobacterales</taxon>
        <taxon>Roseobacteraceae</taxon>
        <taxon>Sulfitobacter</taxon>
    </lineage>
</organism>
<proteinExistence type="predicted"/>
<dbReference type="EMBL" id="QBKU01000020">
    <property type="protein sequence ID" value="PTX61898.1"/>
    <property type="molecule type" value="Genomic_DNA"/>
</dbReference>
<dbReference type="GO" id="GO:0046872">
    <property type="term" value="F:metal ion binding"/>
    <property type="evidence" value="ECO:0007669"/>
    <property type="project" value="UniProtKB-KW"/>
</dbReference>
<dbReference type="InterPro" id="IPR036909">
    <property type="entry name" value="Cyt_c-like_dom_sf"/>
</dbReference>
<keyword evidence="2 4" id="KW-0479">Metal-binding</keyword>
<dbReference type="AlphaFoldDB" id="A0A2T6C0Q8"/>
<keyword evidence="3 4" id="KW-0408">Iron</keyword>
<keyword evidence="1 4" id="KW-0349">Heme</keyword>
<dbReference type="GO" id="GO:0020037">
    <property type="term" value="F:heme binding"/>
    <property type="evidence" value="ECO:0007669"/>
    <property type="project" value="InterPro"/>
</dbReference>
<gene>
    <name evidence="7" type="ORF">C8N31_12019</name>
</gene>
<feature type="domain" description="Cytochrome c" evidence="6">
    <location>
        <begin position="23"/>
        <end position="117"/>
    </location>
</feature>
<evidence type="ECO:0000256" key="5">
    <source>
        <dbReference type="SAM" id="SignalP"/>
    </source>
</evidence>
<evidence type="ECO:0000256" key="2">
    <source>
        <dbReference type="ARBA" id="ARBA00022723"/>
    </source>
</evidence>
<feature type="signal peptide" evidence="5">
    <location>
        <begin position="1"/>
        <end position="23"/>
    </location>
</feature>
<dbReference type="PROSITE" id="PS51007">
    <property type="entry name" value="CYTC"/>
    <property type="match status" value="1"/>
</dbReference>
<dbReference type="Proteomes" id="UP000244092">
    <property type="component" value="Unassembled WGS sequence"/>
</dbReference>